<evidence type="ECO:0000256" key="3">
    <source>
        <dbReference type="ARBA" id="ARBA00006263"/>
    </source>
</evidence>
<keyword evidence="7 9" id="KW-1133">Transmembrane helix</keyword>
<keyword evidence="8 9" id="KW-0472">Membrane</keyword>
<dbReference type="InterPro" id="IPR004485">
    <property type="entry name" value="Cobalamin_biosynth_CobD/CbiB"/>
</dbReference>
<dbReference type="HAMAP" id="MF_00024">
    <property type="entry name" value="CobD_CbiB"/>
    <property type="match status" value="1"/>
</dbReference>
<dbReference type="UniPathway" id="UPA00148"/>
<keyword evidence="11" id="KW-1185">Reference proteome</keyword>
<protein>
    <recommendedName>
        <fullName evidence="9">Cobalamin biosynthesis protein CobD</fullName>
    </recommendedName>
</protein>
<evidence type="ECO:0000256" key="1">
    <source>
        <dbReference type="ARBA" id="ARBA00004651"/>
    </source>
</evidence>
<keyword evidence="6 9" id="KW-0812">Transmembrane</keyword>
<comment type="caution">
    <text evidence="10">The sequence shown here is derived from an EMBL/GenBank/DDBJ whole genome shotgun (WGS) entry which is preliminary data.</text>
</comment>
<dbReference type="PANTHER" id="PTHR34308:SF1">
    <property type="entry name" value="COBALAMIN BIOSYNTHESIS PROTEIN CBIB"/>
    <property type="match status" value="1"/>
</dbReference>
<keyword evidence="4 9" id="KW-1003">Cell membrane</keyword>
<reference evidence="10 11" key="1">
    <citation type="journal article" date="2020" name="Nature">
        <title>Bacterial chemolithoautotrophy via manganese oxidation.</title>
        <authorList>
            <person name="Yu H."/>
            <person name="Leadbetter J.R."/>
        </authorList>
    </citation>
    <scope>NUCLEOTIDE SEQUENCE [LARGE SCALE GENOMIC DNA]</scope>
    <source>
        <strain evidence="10 11">RBP-1</strain>
    </source>
</reference>
<evidence type="ECO:0000256" key="5">
    <source>
        <dbReference type="ARBA" id="ARBA00022573"/>
    </source>
</evidence>
<evidence type="ECO:0000313" key="11">
    <source>
        <dbReference type="Proteomes" id="UP000521868"/>
    </source>
</evidence>
<sequence length="299" mass="31481">MVVAGALVVAWLLDAAFGEPRNAWHPVAWLGRLLSALGQPLPGWPPPVALAAGAGLWLATAGTIGAAARWLEVTLLEWPAWAGVPLLALALKPTFAWRMLREEVAAVEVALASGLPCARKRLAGLCSRDVGGFDATAVRETALETLAENLNDSVVAPLFWYAVAGLPGAWVWRAVNTMDALWGYHGRWEWAGKCAARADDLLAWLPARITAALLWRPGVQPAALRREAATTPSPNGGWPMAAMALRLGIRLSKPGVYVLHPGGDQARSGHMAQALRAAGHAAALAAALALGVLLWRGAA</sequence>
<proteinExistence type="inferred from homology"/>
<dbReference type="GO" id="GO:0048472">
    <property type="term" value="F:threonine-phosphate decarboxylase activity"/>
    <property type="evidence" value="ECO:0007669"/>
    <property type="project" value="InterPro"/>
</dbReference>
<evidence type="ECO:0000256" key="2">
    <source>
        <dbReference type="ARBA" id="ARBA00004953"/>
    </source>
</evidence>
<name>A0A7X6I6K2_9BURK</name>
<organism evidence="10 11">
    <name type="scientific">Ramlibacter lithotrophicus</name>
    <dbReference type="NCBI Taxonomy" id="2606681"/>
    <lineage>
        <taxon>Bacteria</taxon>
        <taxon>Pseudomonadati</taxon>
        <taxon>Pseudomonadota</taxon>
        <taxon>Betaproteobacteria</taxon>
        <taxon>Burkholderiales</taxon>
        <taxon>Comamonadaceae</taxon>
        <taxon>Ramlibacter</taxon>
    </lineage>
</organism>
<evidence type="ECO:0000256" key="9">
    <source>
        <dbReference type="HAMAP-Rule" id="MF_00024"/>
    </source>
</evidence>
<dbReference type="Pfam" id="PF03186">
    <property type="entry name" value="CobD_Cbib"/>
    <property type="match status" value="1"/>
</dbReference>
<dbReference type="GO" id="GO:0015420">
    <property type="term" value="F:ABC-type vitamin B12 transporter activity"/>
    <property type="evidence" value="ECO:0007669"/>
    <property type="project" value="UniProtKB-UniRule"/>
</dbReference>
<dbReference type="EMBL" id="VTOX01000003">
    <property type="protein sequence ID" value="NKE66325.1"/>
    <property type="molecule type" value="Genomic_DNA"/>
</dbReference>
<dbReference type="AlphaFoldDB" id="A0A7X6I6K2"/>
<evidence type="ECO:0000256" key="4">
    <source>
        <dbReference type="ARBA" id="ARBA00022475"/>
    </source>
</evidence>
<dbReference type="NCBIfam" id="TIGR00380">
    <property type="entry name" value="cobal_cbiB"/>
    <property type="match status" value="1"/>
</dbReference>
<dbReference type="GO" id="GO:0009236">
    <property type="term" value="P:cobalamin biosynthetic process"/>
    <property type="evidence" value="ECO:0007669"/>
    <property type="project" value="UniProtKB-UniRule"/>
</dbReference>
<accession>A0A7X6I6K2</accession>
<evidence type="ECO:0000256" key="7">
    <source>
        <dbReference type="ARBA" id="ARBA00022989"/>
    </source>
</evidence>
<comment type="function">
    <text evidence="9">Converts cobyric acid to cobinamide by the addition of aminopropanol on the F carboxylic group.</text>
</comment>
<gene>
    <name evidence="9 10" type="primary">cobD</name>
    <name evidence="10" type="ORF">RAMLITH_10880</name>
</gene>
<comment type="pathway">
    <text evidence="2 9">Cofactor biosynthesis; adenosylcobalamin biosynthesis.</text>
</comment>
<dbReference type="PANTHER" id="PTHR34308">
    <property type="entry name" value="COBALAMIN BIOSYNTHESIS PROTEIN CBIB"/>
    <property type="match status" value="1"/>
</dbReference>
<keyword evidence="5 9" id="KW-0169">Cobalamin biosynthesis</keyword>
<evidence type="ECO:0000313" key="10">
    <source>
        <dbReference type="EMBL" id="NKE66325.1"/>
    </source>
</evidence>
<comment type="similarity">
    <text evidence="3 9">Belongs to the CobD/CbiB family.</text>
</comment>
<evidence type="ECO:0000256" key="8">
    <source>
        <dbReference type="ARBA" id="ARBA00023136"/>
    </source>
</evidence>
<evidence type="ECO:0000256" key="6">
    <source>
        <dbReference type="ARBA" id="ARBA00022692"/>
    </source>
</evidence>
<dbReference type="Proteomes" id="UP000521868">
    <property type="component" value="Unassembled WGS sequence"/>
</dbReference>
<comment type="subcellular location">
    <subcellularLocation>
        <location evidence="1 9">Cell membrane</location>
        <topology evidence="1 9">Multi-pass membrane protein</topology>
    </subcellularLocation>
</comment>
<dbReference type="GO" id="GO:0005886">
    <property type="term" value="C:plasma membrane"/>
    <property type="evidence" value="ECO:0007669"/>
    <property type="project" value="UniProtKB-SubCell"/>
</dbReference>